<name>A0A2I1HXP8_9GLOM</name>
<organism evidence="1 2">
    <name type="scientific">Rhizophagus irregularis</name>
    <dbReference type="NCBI Taxonomy" id="588596"/>
    <lineage>
        <taxon>Eukaryota</taxon>
        <taxon>Fungi</taxon>
        <taxon>Fungi incertae sedis</taxon>
        <taxon>Mucoromycota</taxon>
        <taxon>Glomeromycotina</taxon>
        <taxon>Glomeromycetes</taxon>
        <taxon>Glomerales</taxon>
        <taxon>Glomeraceae</taxon>
        <taxon>Rhizophagus</taxon>
    </lineage>
</organism>
<gene>
    <name evidence="1" type="ORF">RhiirA4_493198</name>
</gene>
<protein>
    <submittedName>
        <fullName evidence="1">Uncharacterized protein</fullName>
    </submittedName>
</protein>
<proteinExistence type="predicted"/>
<feature type="non-terminal residue" evidence="1">
    <location>
        <position position="1"/>
    </location>
</feature>
<dbReference type="VEuPathDB" id="FungiDB:RhiirA1_521793"/>
<dbReference type="AlphaFoldDB" id="A0A2I1HXP8"/>
<reference evidence="1 2" key="1">
    <citation type="submission" date="2015-10" db="EMBL/GenBank/DDBJ databases">
        <title>Genome analyses suggest a sexual origin of heterokaryosis in a supposedly ancient asexual fungus.</title>
        <authorList>
            <person name="Ropars J."/>
            <person name="Sedzielewska K."/>
            <person name="Noel J."/>
            <person name="Charron P."/>
            <person name="Farinelli L."/>
            <person name="Marton T."/>
            <person name="Kruger M."/>
            <person name="Pelin A."/>
            <person name="Brachmann A."/>
            <person name="Corradi N."/>
        </authorList>
    </citation>
    <scope>NUCLEOTIDE SEQUENCE [LARGE SCALE GENOMIC DNA]</scope>
    <source>
        <strain evidence="1 2">A4</strain>
    </source>
</reference>
<sequence>EPFLEYIWTNRIPVNQERKETRLRIENFEYGTNNDLHGKLTDFSLKVYWYIRVGKDNEENIEKENEIIKEMEGKEKMKENKNMRKWEKTIKRKFIIKKSHAVRHACKALEHLNKRYKNKNLANNYIVTHEVG</sequence>
<dbReference type="Proteomes" id="UP000234323">
    <property type="component" value="Unassembled WGS sequence"/>
</dbReference>
<accession>A0A2I1HXP8</accession>
<evidence type="ECO:0000313" key="1">
    <source>
        <dbReference type="EMBL" id="PKY63603.1"/>
    </source>
</evidence>
<dbReference type="EMBL" id="LLXI01011114">
    <property type="protein sequence ID" value="PKY63603.1"/>
    <property type="molecule type" value="Genomic_DNA"/>
</dbReference>
<comment type="caution">
    <text evidence="1">The sequence shown here is derived from an EMBL/GenBank/DDBJ whole genome shotgun (WGS) entry which is preliminary data.</text>
</comment>
<keyword evidence="2" id="KW-1185">Reference proteome</keyword>
<evidence type="ECO:0000313" key="2">
    <source>
        <dbReference type="Proteomes" id="UP000234323"/>
    </source>
</evidence>